<dbReference type="EMBL" id="FOGC01000013">
    <property type="protein sequence ID" value="SER16749.1"/>
    <property type="molecule type" value="Genomic_DNA"/>
</dbReference>
<keyword evidence="2" id="KW-1185">Reference proteome</keyword>
<accession>A0A1H9LZK7</accession>
<sequence>MIDLFKLAQAMSREAIESKDKELWALAMSYLWRSKWTCKQ</sequence>
<dbReference type="Proteomes" id="UP000242515">
    <property type="component" value="Unassembled WGS sequence"/>
</dbReference>
<dbReference type="AlphaFoldDB" id="A0A1H9LZK7"/>
<organism evidence="1 2">
    <name type="scientific">Rosenbergiella nectarea</name>
    <dbReference type="NCBI Taxonomy" id="988801"/>
    <lineage>
        <taxon>Bacteria</taxon>
        <taxon>Pseudomonadati</taxon>
        <taxon>Pseudomonadota</taxon>
        <taxon>Gammaproteobacteria</taxon>
        <taxon>Enterobacterales</taxon>
        <taxon>Erwiniaceae</taxon>
        <taxon>Rosenbergiella</taxon>
    </lineage>
</organism>
<evidence type="ECO:0000313" key="2">
    <source>
        <dbReference type="Proteomes" id="UP000242515"/>
    </source>
</evidence>
<evidence type="ECO:0000313" key="1">
    <source>
        <dbReference type="EMBL" id="SER16749.1"/>
    </source>
</evidence>
<protein>
    <submittedName>
        <fullName evidence="1">Uncharacterized protein</fullName>
    </submittedName>
</protein>
<proteinExistence type="predicted"/>
<reference evidence="2" key="1">
    <citation type="submission" date="2016-10" db="EMBL/GenBank/DDBJ databases">
        <authorList>
            <person name="Varghese N."/>
            <person name="Submissions S."/>
        </authorList>
    </citation>
    <scope>NUCLEOTIDE SEQUENCE [LARGE SCALE GENOMIC DNA]</scope>
    <source>
        <strain evidence="2">8N4</strain>
    </source>
</reference>
<dbReference type="STRING" id="988801.SAMN05216522_1138"/>
<gene>
    <name evidence="1" type="ORF">SAMN05216522_1138</name>
</gene>
<name>A0A1H9LZK7_9GAMM</name>